<keyword evidence="6" id="KW-0472">Membrane</keyword>
<name>A0A8D8F8Q6_CULPI</name>
<evidence type="ECO:0000256" key="9">
    <source>
        <dbReference type="SAM" id="SignalP"/>
    </source>
</evidence>
<evidence type="ECO:0000256" key="7">
    <source>
        <dbReference type="ARBA" id="ARBA00023180"/>
    </source>
</evidence>
<dbReference type="InterPro" id="IPR031424">
    <property type="entry name" value="QVR-like"/>
</dbReference>
<dbReference type="PANTHER" id="PTHR33562:SF28">
    <property type="entry name" value="PROTEIN QUIVER"/>
    <property type="match status" value="1"/>
</dbReference>
<evidence type="ECO:0000256" key="4">
    <source>
        <dbReference type="ARBA" id="ARBA00022729"/>
    </source>
</evidence>
<keyword evidence="5" id="KW-1133">Transmembrane helix</keyword>
<keyword evidence="8" id="KW-0449">Lipoprotein</keyword>
<dbReference type="PANTHER" id="PTHR33562">
    <property type="entry name" value="ATILLA, ISOFORM B-RELATED-RELATED"/>
    <property type="match status" value="1"/>
</dbReference>
<evidence type="ECO:0000256" key="5">
    <source>
        <dbReference type="ARBA" id="ARBA00022989"/>
    </source>
</evidence>
<reference evidence="10" key="1">
    <citation type="submission" date="2021-05" db="EMBL/GenBank/DDBJ databases">
        <authorList>
            <person name="Alioto T."/>
            <person name="Alioto T."/>
            <person name="Gomez Garrido J."/>
        </authorList>
    </citation>
    <scope>NUCLEOTIDE SEQUENCE</scope>
</reference>
<keyword evidence="4 9" id="KW-0732">Signal</keyword>
<evidence type="ECO:0000256" key="8">
    <source>
        <dbReference type="ARBA" id="ARBA00023288"/>
    </source>
</evidence>
<dbReference type="GO" id="GO:0098552">
    <property type="term" value="C:side of membrane"/>
    <property type="evidence" value="ECO:0007669"/>
    <property type="project" value="UniProtKB-KW"/>
</dbReference>
<dbReference type="EMBL" id="HBUE01163726">
    <property type="protein sequence ID" value="CAG6511536.1"/>
    <property type="molecule type" value="Transcribed_RNA"/>
</dbReference>
<dbReference type="GO" id="GO:0030431">
    <property type="term" value="P:sleep"/>
    <property type="evidence" value="ECO:0007669"/>
    <property type="project" value="InterPro"/>
</dbReference>
<dbReference type="CDD" id="cd23591">
    <property type="entry name" value="TFP_LU_ECD_Crim"/>
    <property type="match status" value="1"/>
</dbReference>
<evidence type="ECO:0000313" key="10">
    <source>
        <dbReference type="EMBL" id="CAG6463512.1"/>
    </source>
</evidence>
<evidence type="ECO:0000256" key="3">
    <source>
        <dbReference type="ARBA" id="ARBA00022692"/>
    </source>
</evidence>
<keyword evidence="2" id="KW-0336">GPI-anchor</keyword>
<dbReference type="Pfam" id="PF17064">
    <property type="entry name" value="QVR"/>
    <property type="match status" value="1"/>
</dbReference>
<protein>
    <submittedName>
        <fullName evidence="10">(northern house mosquito) hypothetical protein</fullName>
    </submittedName>
</protein>
<sequence>MLTLKQLLPLLVLLVAIEKGTAIWCYRCTSATPGCGDEFNWRGIGYLGEACPEDDDICVKVIERKGTQETVTRDCLSSLQGFRTDIPADKYEGCRPGAHDAQLAHYVNNSIKELDVRRDHFSKTTFCFCFLDHRCNGVARDGASWRVAAALLAVVGVVGRLLL</sequence>
<accession>A0A8D8F8Q6</accession>
<dbReference type="InterPro" id="IPR050975">
    <property type="entry name" value="Sleep_regulator"/>
</dbReference>
<keyword evidence="3" id="KW-0812">Transmembrane</keyword>
<feature type="signal peptide" evidence="9">
    <location>
        <begin position="1"/>
        <end position="22"/>
    </location>
</feature>
<proteinExistence type="predicted"/>
<feature type="chain" id="PRO_5033669071" evidence="9">
    <location>
        <begin position="23"/>
        <end position="163"/>
    </location>
</feature>
<organism evidence="10">
    <name type="scientific">Culex pipiens</name>
    <name type="common">House mosquito</name>
    <dbReference type="NCBI Taxonomy" id="7175"/>
    <lineage>
        <taxon>Eukaryota</taxon>
        <taxon>Metazoa</taxon>
        <taxon>Ecdysozoa</taxon>
        <taxon>Arthropoda</taxon>
        <taxon>Hexapoda</taxon>
        <taxon>Insecta</taxon>
        <taxon>Pterygota</taxon>
        <taxon>Neoptera</taxon>
        <taxon>Endopterygota</taxon>
        <taxon>Diptera</taxon>
        <taxon>Nematocera</taxon>
        <taxon>Culicoidea</taxon>
        <taxon>Culicidae</taxon>
        <taxon>Culicinae</taxon>
        <taxon>Culicini</taxon>
        <taxon>Culex</taxon>
        <taxon>Culex</taxon>
    </lineage>
</organism>
<evidence type="ECO:0000256" key="6">
    <source>
        <dbReference type="ARBA" id="ARBA00023136"/>
    </source>
</evidence>
<dbReference type="GO" id="GO:0032222">
    <property type="term" value="P:regulation of synaptic transmission, cholinergic"/>
    <property type="evidence" value="ECO:0007669"/>
    <property type="project" value="InterPro"/>
</dbReference>
<dbReference type="EMBL" id="HBUE01268971">
    <property type="protein sequence ID" value="CAG6562967.1"/>
    <property type="molecule type" value="Transcribed_RNA"/>
</dbReference>
<dbReference type="AlphaFoldDB" id="A0A8D8F8Q6"/>
<dbReference type="EMBL" id="HBUE01048298">
    <property type="protein sequence ID" value="CAG6463512.1"/>
    <property type="molecule type" value="Transcribed_RNA"/>
</dbReference>
<evidence type="ECO:0000256" key="2">
    <source>
        <dbReference type="ARBA" id="ARBA00022622"/>
    </source>
</evidence>
<evidence type="ECO:0000256" key="1">
    <source>
        <dbReference type="ARBA" id="ARBA00004589"/>
    </source>
</evidence>
<comment type="subcellular location">
    <subcellularLocation>
        <location evidence="1">Membrane</location>
        <topology evidence="1">Lipid-anchor</topology>
        <topology evidence="1">GPI-anchor</topology>
    </subcellularLocation>
</comment>
<keyword evidence="7" id="KW-0325">Glycoprotein</keyword>